<dbReference type="AlphaFoldDB" id="A0A7R9WUI9"/>
<organism evidence="3">
    <name type="scientific">Craspedostauros australis</name>
    <dbReference type="NCBI Taxonomy" id="1486917"/>
    <lineage>
        <taxon>Eukaryota</taxon>
        <taxon>Sar</taxon>
        <taxon>Stramenopiles</taxon>
        <taxon>Ochrophyta</taxon>
        <taxon>Bacillariophyta</taxon>
        <taxon>Bacillariophyceae</taxon>
        <taxon>Bacillariophycidae</taxon>
        <taxon>Naviculales</taxon>
        <taxon>Naviculaceae</taxon>
        <taxon>Craspedostauros</taxon>
    </lineage>
</organism>
<evidence type="ECO:0000259" key="1">
    <source>
        <dbReference type="Pfam" id="PF02272"/>
    </source>
</evidence>
<dbReference type="GO" id="GO:0006419">
    <property type="term" value="P:alanyl-tRNA aminoacylation"/>
    <property type="evidence" value="ECO:0007669"/>
    <property type="project" value="TreeGrafter"/>
</dbReference>
<dbReference type="Gene3D" id="3.10.310.40">
    <property type="match status" value="1"/>
</dbReference>
<dbReference type="GO" id="GO:0003676">
    <property type="term" value="F:nucleic acid binding"/>
    <property type="evidence" value="ECO:0007669"/>
    <property type="project" value="InterPro"/>
</dbReference>
<dbReference type="GO" id="GO:0004813">
    <property type="term" value="F:alanine-tRNA ligase activity"/>
    <property type="evidence" value="ECO:0007669"/>
    <property type="project" value="TreeGrafter"/>
</dbReference>
<dbReference type="InterPro" id="IPR003156">
    <property type="entry name" value="DHHA1_dom"/>
</dbReference>
<proteinExistence type="predicted"/>
<gene>
    <name evidence="3" type="ORF">CAUS1442_LOCUS6543</name>
</gene>
<feature type="domain" description="Alanine--tRNA ligase helical bundle" evidence="2">
    <location>
        <begin position="21"/>
        <end position="82"/>
    </location>
</feature>
<dbReference type="Pfam" id="PF26023">
    <property type="entry name" value="ALA1"/>
    <property type="match status" value="1"/>
</dbReference>
<dbReference type="InterPro" id="IPR050058">
    <property type="entry name" value="Ala-tRNA_ligase"/>
</dbReference>
<dbReference type="EMBL" id="HBEF01010385">
    <property type="protein sequence ID" value="CAD8334438.1"/>
    <property type="molecule type" value="Transcribed_RNA"/>
</dbReference>
<dbReference type="Pfam" id="PF02272">
    <property type="entry name" value="DHHA1"/>
    <property type="match status" value="1"/>
</dbReference>
<dbReference type="PANTHER" id="PTHR11777:SF9">
    <property type="entry name" value="ALANINE--TRNA LIGASE, CYTOPLASMIC"/>
    <property type="match status" value="1"/>
</dbReference>
<name>A0A7R9WUI9_9STRA</name>
<dbReference type="GO" id="GO:0002161">
    <property type="term" value="F:aminoacyl-tRNA deacylase activity"/>
    <property type="evidence" value="ECO:0007669"/>
    <property type="project" value="TreeGrafter"/>
</dbReference>
<protein>
    <recommendedName>
        <fullName evidence="4">DHHA1 domain-containing protein</fullName>
    </recommendedName>
</protein>
<dbReference type="GO" id="GO:0005739">
    <property type="term" value="C:mitochondrion"/>
    <property type="evidence" value="ECO:0007669"/>
    <property type="project" value="TreeGrafter"/>
</dbReference>
<evidence type="ECO:0000259" key="2">
    <source>
        <dbReference type="Pfam" id="PF26023"/>
    </source>
</evidence>
<accession>A0A7R9WUI9</accession>
<sequence length="209" mass="22356">MSEQGIAKGIRRMVFVTREKAKAAIAAAEAFEVKLTAAEAVEGANLEKEVKTLTAELDALVISAVRKNDFRATLQKMSKKAVAWKKERLAGMTGEIKQGAIAAGEASEGNKVVYRFDFGIDGKLAKSVTQAFTKKIKDKALMLVSADEAADRFMVMAVAAKGLDIDCKQWVTTSCEGTGGKGGGKKDSCQFTVPGVSHVDAVMEKAKKY</sequence>
<dbReference type="PANTHER" id="PTHR11777">
    <property type="entry name" value="ALANYL-TRNA SYNTHETASE"/>
    <property type="match status" value="1"/>
</dbReference>
<feature type="domain" description="DHHA1" evidence="1">
    <location>
        <begin position="110"/>
        <end position="208"/>
    </location>
</feature>
<evidence type="ECO:0008006" key="4">
    <source>
        <dbReference type="Google" id="ProtNLM"/>
    </source>
</evidence>
<dbReference type="InterPro" id="IPR059090">
    <property type="entry name" value="ALA1_helical"/>
</dbReference>
<evidence type="ECO:0000313" key="3">
    <source>
        <dbReference type="EMBL" id="CAD8334438.1"/>
    </source>
</evidence>
<reference evidence="3" key="1">
    <citation type="submission" date="2021-01" db="EMBL/GenBank/DDBJ databases">
        <authorList>
            <person name="Corre E."/>
            <person name="Pelletier E."/>
            <person name="Niang G."/>
            <person name="Scheremetjew M."/>
            <person name="Finn R."/>
            <person name="Kale V."/>
            <person name="Holt S."/>
            <person name="Cochrane G."/>
            <person name="Meng A."/>
            <person name="Brown T."/>
            <person name="Cohen L."/>
        </authorList>
    </citation>
    <scope>NUCLEOTIDE SEQUENCE</scope>
    <source>
        <strain evidence="3">CCMP3328</strain>
    </source>
</reference>